<proteinExistence type="predicted"/>
<name>A0A813GDG7_POLGL</name>
<reference evidence="2" key="1">
    <citation type="submission" date="2021-02" db="EMBL/GenBank/DDBJ databases">
        <authorList>
            <person name="Dougan E. K."/>
            <person name="Rhodes N."/>
            <person name="Thang M."/>
            <person name="Chan C."/>
        </authorList>
    </citation>
    <scope>NUCLEOTIDE SEQUENCE</scope>
</reference>
<feature type="compositionally biased region" description="Basic residues" evidence="1">
    <location>
        <begin position="260"/>
        <end position="276"/>
    </location>
</feature>
<comment type="caution">
    <text evidence="2">The sequence shown here is derived from an EMBL/GenBank/DDBJ whole genome shotgun (WGS) entry which is preliminary data.</text>
</comment>
<accession>A0A813GDG7</accession>
<protein>
    <submittedName>
        <fullName evidence="2">Uncharacterized protein</fullName>
    </submittedName>
</protein>
<sequence>MNKALPNEVVRRKPKETHKAVAESAVVTTDRKVLLAMKPDQRSKWLAKGLQQAQEGRMQAASMFDIIAHQKFTADLKENEKIGKRMYLQLKGGLQLISSKQQRHLASGCALAKEFGEEDEAEATAAGDSAGPPVVDTAMEEMMARCRSFVREKQAERGERKPGEEEDEKDAAPSADGNQDEGMTPPVGSNGVKLLRLTLPTRASSQAWMPAGRHPCQRTAQVPTTAALLVLAKLRLAEAQLAEAAAEAAAEGPSQAAVRSRCKSRKAKRRRKRRARREGVIRRERNQRGK</sequence>
<gene>
    <name evidence="2" type="ORF">PGLA1383_LOCUS41425</name>
</gene>
<feature type="compositionally biased region" description="Basic and acidic residues" evidence="1">
    <location>
        <begin position="277"/>
        <end position="290"/>
    </location>
</feature>
<dbReference type="Proteomes" id="UP000654075">
    <property type="component" value="Unassembled WGS sequence"/>
</dbReference>
<evidence type="ECO:0000313" key="3">
    <source>
        <dbReference type="Proteomes" id="UP000654075"/>
    </source>
</evidence>
<feature type="compositionally biased region" description="Low complexity" evidence="1">
    <location>
        <begin position="245"/>
        <end position="259"/>
    </location>
</feature>
<feature type="region of interest" description="Disordered" evidence="1">
    <location>
        <begin position="245"/>
        <end position="290"/>
    </location>
</feature>
<keyword evidence="3" id="KW-1185">Reference proteome</keyword>
<evidence type="ECO:0000313" key="2">
    <source>
        <dbReference type="EMBL" id="CAE8624278.1"/>
    </source>
</evidence>
<dbReference type="AlphaFoldDB" id="A0A813GDG7"/>
<evidence type="ECO:0000256" key="1">
    <source>
        <dbReference type="SAM" id="MobiDB-lite"/>
    </source>
</evidence>
<feature type="region of interest" description="Disordered" evidence="1">
    <location>
        <begin position="151"/>
        <end position="191"/>
    </location>
</feature>
<dbReference type="EMBL" id="CAJNNV010028351">
    <property type="protein sequence ID" value="CAE8624278.1"/>
    <property type="molecule type" value="Genomic_DNA"/>
</dbReference>
<feature type="compositionally biased region" description="Basic and acidic residues" evidence="1">
    <location>
        <begin position="151"/>
        <end position="163"/>
    </location>
</feature>
<organism evidence="2 3">
    <name type="scientific">Polarella glacialis</name>
    <name type="common">Dinoflagellate</name>
    <dbReference type="NCBI Taxonomy" id="89957"/>
    <lineage>
        <taxon>Eukaryota</taxon>
        <taxon>Sar</taxon>
        <taxon>Alveolata</taxon>
        <taxon>Dinophyceae</taxon>
        <taxon>Suessiales</taxon>
        <taxon>Suessiaceae</taxon>
        <taxon>Polarella</taxon>
    </lineage>
</organism>